<evidence type="ECO:0000259" key="10">
    <source>
        <dbReference type="PROSITE" id="PS00498"/>
    </source>
</evidence>
<dbReference type="EC" id="1.14.18.1" evidence="2"/>
<feature type="domain" description="Tyrosinase copper-binding" evidence="10">
    <location>
        <begin position="288"/>
        <end position="299"/>
    </location>
</feature>
<reference evidence="11 12" key="1">
    <citation type="journal article" date="2015" name="BMC Genomics">
        <title>Insights from the genome of Ophiocordyceps polyrhachis-furcata to pathogenicity and host specificity in insect fungi.</title>
        <authorList>
            <person name="Wichadakul D."/>
            <person name="Kobmoo N."/>
            <person name="Ingsriswang S."/>
            <person name="Tangphatsornruang S."/>
            <person name="Chantasingh D."/>
            <person name="Luangsa-ard J.J."/>
            <person name="Eurwilaichitr L."/>
        </authorList>
    </citation>
    <scope>NUCLEOTIDE SEQUENCE [LARGE SCALE GENOMIC DNA]</scope>
    <source>
        <strain evidence="11 12">BCC 54312</strain>
    </source>
</reference>
<evidence type="ECO:0000259" key="9">
    <source>
        <dbReference type="PROSITE" id="PS00497"/>
    </source>
</evidence>
<evidence type="ECO:0000256" key="6">
    <source>
        <dbReference type="ARBA" id="ARBA00048233"/>
    </source>
</evidence>
<dbReference type="PROSITE" id="PS00497">
    <property type="entry name" value="TYROSINASE_1"/>
    <property type="match status" value="1"/>
</dbReference>
<dbReference type="InterPro" id="IPR002227">
    <property type="entry name" value="Tyrosinase_Cu-bd"/>
</dbReference>
<dbReference type="PRINTS" id="PR00092">
    <property type="entry name" value="TYROSINASE"/>
</dbReference>
<evidence type="ECO:0000256" key="7">
    <source>
        <dbReference type="ARBA" id="ARBA00048881"/>
    </source>
</evidence>
<evidence type="ECO:0000256" key="1">
    <source>
        <dbReference type="ARBA" id="ARBA00009928"/>
    </source>
</evidence>
<dbReference type="Gene3D" id="1.10.1280.10">
    <property type="entry name" value="Di-copper center containing domain from catechol oxidase"/>
    <property type="match status" value="1"/>
</dbReference>
<comment type="catalytic activity">
    <reaction evidence="7">
        <text>L-tyrosine + O2 = L-dopaquinone + H2O</text>
        <dbReference type="Rhea" id="RHEA:18117"/>
        <dbReference type="ChEBI" id="CHEBI:15377"/>
        <dbReference type="ChEBI" id="CHEBI:15379"/>
        <dbReference type="ChEBI" id="CHEBI:57924"/>
        <dbReference type="ChEBI" id="CHEBI:58315"/>
        <dbReference type="EC" id="1.14.18.1"/>
    </reaction>
</comment>
<evidence type="ECO:0000256" key="2">
    <source>
        <dbReference type="ARBA" id="ARBA00011906"/>
    </source>
</evidence>
<comment type="caution">
    <text evidence="11">The sequence shown here is derived from an EMBL/GenBank/DDBJ whole genome shotgun (WGS) entry which is preliminary data.</text>
</comment>
<dbReference type="InterPro" id="IPR008922">
    <property type="entry name" value="Di-copper_centre_dom_sf"/>
</dbReference>
<keyword evidence="12" id="KW-1185">Reference proteome</keyword>
<dbReference type="GO" id="GO:0004503">
    <property type="term" value="F:tyrosinase activity"/>
    <property type="evidence" value="ECO:0007669"/>
    <property type="project" value="UniProtKB-EC"/>
</dbReference>
<evidence type="ECO:0000313" key="11">
    <source>
        <dbReference type="EMBL" id="RCI07729.1"/>
    </source>
</evidence>
<keyword evidence="8" id="KW-0732">Signal</keyword>
<dbReference type="PROSITE" id="PS00498">
    <property type="entry name" value="TYROSINASE_2"/>
    <property type="match status" value="1"/>
</dbReference>
<proteinExistence type="inferred from homology"/>
<dbReference type="SUPFAM" id="SSF48056">
    <property type="entry name" value="Di-copper centre-containing domain"/>
    <property type="match status" value="1"/>
</dbReference>
<protein>
    <recommendedName>
        <fullName evidence="2">tyrosinase</fullName>
        <ecNumber evidence="2">1.14.18.1</ecNumber>
    </recommendedName>
</protein>
<dbReference type="PANTHER" id="PTHR11474:SF76">
    <property type="entry name" value="SHKT DOMAIN-CONTAINING PROTEIN"/>
    <property type="match status" value="1"/>
</dbReference>
<organism evidence="11 12">
    <name type="scientific">Ophiocordyceps polyrhachis-furcata BCC 54312</name>
    <dbReference type="NCBI Taxonomy" id="1330021"/>
    <lineage>
        <taxon>Eukaryota</taxon>
        <taxon>Fungi</taxon>
        <taxon>Dikarya</taxon>
        <taxon>Ascomycota</taxon>
        <taxon>Pezizomycotina</taxon>
        <taxon>Sordariomycetes</taxon>
        <taxon>Hypocreomycetidae</taxon>
        <taxon>Hypocreales</taxon>
        <taxon>Ophiocordycipitaceae</taxon>
        <taxon>Ophiocordyceps</taxon>
    </lineage>
</organism>
<keyword evidence="4" id="KW-0186">Copper</keyword>
<keyword evidence="5" id="KW-0470">Melanin biosynthesis</keyword>
<dbReference type="AlphaFoldDB" id="A0A367KZX2"/>
<dbReference type="PANTHER" id="PTHR11474">
    <property type="entry name" value="TYROSINASE FAMILY MEMBER"/>
    <property type="match status" value="1"/>
</dbReference>
<keyword evidence="3" id="KW-0479">Metal-binding</keyword>
<evidence type="ECO:0000256" key="5">
    <source>
        <dbReference type="ARBA" id="ARBA00023101"/>
    </source>
</evidence>
<evidence type="ECO:0000256" key="3">
    <source>
        <dbReference type="ARBA" id="ARBA00022723"/>
    </source>
</evidence>
<feature type="signal peptide" evidence="8">
    <location>
        <begin position="1"/>
        <end position="20"/>
    </location>
</feature>
<accession>A0A367KZX2</accession>
<evidence type="ECO:0000256" key="8">
    <source>
        <dbReference type="SAM" id="SignalP"/>
    </source>
</evidence>
<sequence length="540" mass="61085">MLSITPITLLTLAAALQGLAQNFIPVTGVPVNQQAVPYRRNINDLQAEGGAQWSLYNLALLAMQQDSDELLLSYFQISGIHGLPFIEWNGAGPGVGGNWGGYCPHNENLFLPWHRAYTVLFEQTLAERARQIASSYPEQVRAQWLSAAETLRSPYWDWASDPQVPPATLAPTVRVTGNQLLEIEIQNPLAPYAFPQAVLNGKYGPFDQQMRASTYRCPAPNSYPQSANALLASRPLRQWTYDILTRAGNFTEFSLSGGLVSVEQIHNQIHLDAACGNIFSEFTLTAFDPLFMLHHTQVDRLWSYWQVLRPDQDIFTQPYTGLARFSTRQGTIINWDSPLEPFFDRRRAFLTTSAVRAIWDFGYSYNGIEWWQKNETQMRQDVTRIVNQLYGFNNRPPGLVQKRAEPVTRYFARLKVDVAQLQRPCRVILFVNGTRAGNLAVMDRPEKGVMRTGFGLDVVASAEELRSILEAEHDSFKPTVEVEIRKLDGNIMPLKSVTSLEVEMEAVQVLHPPTVEELPQYGEPRRFEANVVERHGHVKP</sequence>
<feature type="domain" description="Tyrosinase copper-binding" evidence="9">
    <location>
        <begin position="105"/>
        <end position="122"/>
    </location>
</feature>
<evidence type="ECO:0000256" key="4">
    <source>
        <dbReference type="ARBA" id="ARBA00023008"/>
    </source>
</evidence>
<dbReference type="Proteomes" id="UP000253664">
    <property type="component" value="Unassembled WGS sequence"/>
</dbReference>
<dbReference type="STRING" id="1330021.A0A367KZX2"/>
<comment type="catalytic activity">
    <reaction evidence="6">
        <text>2 L-dopa + O2 = 2 L-dopaquinone + 2 H2O</text>
        <dbReference type="Rhea" id="RHEA:34287"/>
        <dbReference type="ChEBI" id="CHEBI:15377"/>
        <dbReference type="ChEBI" id="CHEBI:15379"/>
        <dbReference type="ChEBI" id="CHEBI:57504"/>
        <dbReference type="ChEBI" id="CHEBI:57924"/>
        <dbReference type="EC" id="1.14.18.1"/>
    </reaction>
</comment>
<name>A0A367KZX2_9HYPO</name>
<dbReference type="GO" id="GO:0042438">
    <property type="term" value="P:melanin biosynthetic process"/>
    <property type="evidence" value="ECO:0007669"/>
    <property type="project" value="UniProtKB-KW"/>
</dbReference>
<dbReference type="InterPro" id="IPR050316">
    <property type="entry name" value="Tyrosinase/Hemocyanin"/>
</dbReference>
<dbReference type="OrthoDB" id="6132182at2759"/>
<dbReference type="GO" id="GO:0046872">
    <property type="term" value="F:metal ion binding"/>
    <property type="evidence" value="ECO:0007669"/>
    <property type="project" value="UniProtKB-KW"/>
</dbReference>
<feature type="chain" id="PRO_5016925293" description="tyrosinase" evidence="8">
    <location>
        <begin position="21"/>
        <end position="540"/>
    </location>
</feature>
<dbReference type="EMBL" id="LKCN02000024">
    <property type="protein sequence ID" value="RCI07729.1"/>
    <property type="molecule type" value="Genomic_DNA"/>
</dbReference>
<dbReference type="Pfam" id="PF00264">
    <property type="entry name" value="Tyrosinase"/>
    <property type="match status" value="1"/>
</dbReference>
<evidence type="ECO:0000313" key="12">
    <source>
        <dbReference type="Proteomes" id="UP000253664"/>
    </source>
</evidence>
<gene>
    <name evidence="11" type="ORF">L249_5763</name>
</gene>
<comment type="similarity">
    <text evidence="1">Belongs to the tyrosinase family.</text>
</comment>